<dbReference type="Proteomes" id="UP000238908">
    <property type="component" value="Unassembled WGS sequence"/>
</dbReference>
<proteinExistence type="predicted"/>
<reference evidence="1 2" key="1">
    <citation type="submission" date="2016-08" db="EMBL/GenBank/DDBJ databases">
        <authorList>
            <person name="Seilhamer J.J."/>
        </authorList>
    </citation>
    <scope>NUCLEOTIDE SEQUENCE [LARGE SCALE GENOMIC DNA]</scope>
    <source>
        <strain evidence="1 2">CFBP7245</strain>
    </source>
</reference>
<comment type="caution">
    <text evidence="1">The sequence shown here is derived from an EMBL/GenBank/DDBJ whole genome shotgun (WGS) entry which is preliminary data.</text>
</comment>
<accession>A0A2S7BVJ8</accession>
<sequence>MRAPSSTPWPSKHLISQKKMWGNLRVRYRSSLKSGGYNFAFFDVEALRPVTLHDPLLVAAVTLNTIAFCKS</sequence>
<dbReference type="EMBL" id="MDEE01000070">
    <property type="protein sequence ID" value="PPU49627.1"/>
    <property type="molecule type" value="Genomic_DNA"/>
</dbReference>
<evidence type="ECO:0000313" key="1">
    <source>
        <dbReference type="EMBL" id="PPU49627.1"/>
    </source>
</evidence>
<gene>
    <name evidence="1" type="ORF">XdyCFBP7245_22425</name>
</gene>
<name>A0A2S7BVJ8_9XANT</name>
<dbReference type="AlphaFoldDB" id="A0A2S7BVJ8"/>
<evidence type="ECO:0000313" key="2">
    <source>
        <dbReference type="Proteomes" id="UP000238908"/>
    </source>
</evidence>
<protein>
    <submittedName>
        <fullName evidence="1">Uncharacterized protein</fullName>
    </submittedName>
</protein>
<organism evidence="1 2">
    <name type="scientific">Xanthomonas dyei</name>
    <dbReference type="NCBI Taxonomy" id="743699"/>
    <lineage>
        <taxon>Bacteria</taxon>
        <taxon>Pseudomonadati</taxon>
        <taxon>Pseudomonadota</taxon>
        <taxon>Gammaproteobacteria</taxon>
        <taxon>Lysobacterales</taxon>
        <taxon>Lysobacteraceae</taxon>
        <taxon>Xanthomonas</taxon>
    </lineage>
</organism>